<evidence type="ECO:0000256" key="1">
    <source>
        <dbReference type="SAM" id="MobiDB-lite"/>
    </source>
</evidence>
<evidence type="ECO:0000313" key="2">
    <source>
        <dbReference type="EMBL" id="MDF3871878.1"/>
    </source>
</evidence>
<dbReference type="PANTHER" id="PTHR30510">
    <property type="entry name" value="UPF0229 PROTEIN YEAH"/>
    <property type="match status" value="1"/>
</dbReference>
<dbReference type="InterPro" id="IPR006698">
    <property type="entry name" value="UPF0229"/>
</dbReference>
<dbReference type="PANTHER" id="PTHR30510:SF2">
    <property type="entry name" value="UPF0229 PROTEIN YEAH"/>
    <property type="match status" value="1"/>
</dbReference>
<evidence type="ECO:0000313" key="3">
    <source>
        <dbReference type="Proteomes" id="UP001217741"/>
    </source>
</evidence>
<gene>
    <name evidence="2" type="ORF">P3W50_15525</name>
</gene>
<organism evidence="2 3">
    <name type="scientific">Pseudomonas putida</name>
    <name type="common">Arthrobacter siderocapsulatus</name>
    <dbReference type="NCBI Taxonomy" id="303"/>
    <lineage>
        <taxon>Bacteria</taxon>
        <taxon>Pseudomonadati</taxon>
        <taxon>Pseudomonadota</taxon>
        <taxon>Gammaproteobacteria</taxon>
        <taxon>Pseudomonadales</taxon>
        <taxon>Pseudomonadaceae</taxon>
        <taxon>Pseudomonas</taxon>
    </lineage>
</organism>
<dbReference type="RefSeq" id="WP_276236325.1">
    <property type="nucleotide sequence ID" value="NZ_JARJLO010000227.1"/>
</dbReference>
<comment type="caution">
    <text evidence="2">The sequence shown here is derived from an EMBL/GenBank/DDBJ whole genome shotgun (WGS) entry which is preliminary data.</text>
</comment>
<feature type="region of interest" description="Disordered" evidence="1">
    <location>
        <begin position="48"/>
        <end position="84"/>
    </location>
</feature>
<protein>
    <submittedName>
        <fullName evidence="2">DUF444 family protein</fullName>
    </submittedName>
</protein>
<feature type="non-terminal residue" evidence="2">
    <location>
        <position position="84"/>
    </location>
</feature>
<proteinExistence type="predicted"/>
<reference evidence="2" key="1">
    <citation type="submission" date="2023-03" db="EMBL/GenBank/DDBJ databases">
        <title>Draft assemblies of triclosan tolerant bacteria isolated from returned activated sludge.</title>
        <authorList>
            <person name="Van Hamelsveld S."/>
        </authorList>
    </citation>
    <scope>NUCLEOTIDE SEQUENCE</scope>
    <source>
        <strain evidence="2">GW210012_S60</strain>
    </source>
</reference>
<dbReference type="Pfam" id="PF04285">
    <property type="entry name" value="DUF444"/>
    <property type="match status" value="1"/>
</dbReference>
<dbReference type="Proteomes" id="UP001217741">
    <property type="component" value="Unassembled WGS sequence"/>
</dbReference>
<sequence length="84" mass="9765">MSYVIDRRLNGKNKSTVNRQRFLRRYREHIKKAVEEAVSRRSIMDMEHGEQISIPGRDIDEPVLHHGRGGKQTVVHPGNKEFTA</sequence>
<accession>A0AAW6PSG5</accession>
<dbReference type="EMBL" id="JARJLO010000227">
    <property type="protein sequence ID" value="MDF3871878.1"/>
    <property type="molecule type" value="Genomic_DNA"/>
</dbReference>
<name>A0AAW6PSG5_PSEPU</name>
<dbReference type="AlphaFoldDB" id="A0AAW6PSG5"/>